<dbReference type="GO" id="GO:0009506">
    <property type="term" value="C:plasmodesma"/>
    <property type="evidence" value="ECO:0007669"/>
    <property type="project" value="UniProtKB-ARBA"/>
</dbReference>
<evidence type="ECO:0000313" key="12">
    <source>
        <dbReference type="Proteomes" id="UP000467841"/>
    </source>
</evidence>
<dbReference type="InterPro" id="IPR012946">
    <property type="entry name" value="X8"/>
</dbReference>
<feature type="chain" id="PRO_5025382991" description="X8 domain-containing protein" evidence="9">
    <location>
        <begin position="21"/>
        <end position="117"/>
    </location>
</feature>
<sequence>MKTFLISATIALLFISSTLPQNSGAEFGQWCVADRQFPDGVVQAALDWACQNGADCSKIQPGQPCFEPNTVMDHASFVFNDFYQRKKHSGGTCDFHSAAVGTETDPSHGSCSFPYIP</sequence>
<dbReference type="AlphaFoldDB" id="A0A6D2I3M9"/>
<dbReference type="Gene3D" id="1.20.58.1040">
    <property type="match status" value="1"/>
</dbReference>
<dbReference type="EMBL" id="CACVBM020000887">
    <property type="protein sequence ID" value="CAA7024230.1"/>
    <property type="molecule type" value="Genomic_DNA"/>
</dbReference>
<evidence type="ECO:0000256" key="5">
    <source>
        <dbReference type="ARBA" id="ARBA00023136"/>
    </source>
</evidence>
<dbReference type="GO" id="GO:0005886">
    <property type="term" value="C:plasma membrane"/>
    <property type="evidence" value="ECO:0007669"/>
    <property type="project" value="UniProtKB-SubCell"/>
</dbReference>
<evidence type="ECO:0000256" key="4">
    <source>
        <dbReference type="ARBA" id="ARBA00022729"/>
    </source>
</evidence>
<accession>A0A6D2I3M9</accession>
<feature type="signal peptide" evidence="9">
    <location>
        <begin position="1"/>
        <end position="20"/>
    </location>
</feature>
<keyword evidence="8" id="KW-0449">Lipoprotein</keyword>
<keyword evidence="4 9" id="KW-0732">Signal</keyword>
<dbReference type="SMART" id="SM00768">
    <property type="entry name" value="X8"/>
    <property type="match status" value="1"/>
</dbReference>
<name>A0A6D2I3M9_9BRAS</name>
<evidence type="ECO:0000256" key="9">
    <source>
        <dbReference type="SAM" id="SignalP"/>
    </source>
</evidence>
<comment type="subcellular location">
    <subcellularLocation>
        <location evidence="1">Cell membrane</location>
        <topology evidence="1">Lipid-anchor</topology>
        <topology evidence="1">GPI-anchor</topology>
    </subcellularLocation>
</comment>
<evidence type="ECO:0000256" key="8">
    <source>
        <dbReference type="ARBA" id="ARBA00023288"/>
    </source>
</evidence>
<gene>
    <name evidence="11" type="ORF">MERR_LOCUS11465</name>
</gene>
<dbReference type="PANTHER" id="PTHR31044">
    <property type="entry name" value="BETA-1,3 GLUCANASE"/>
    <property type="match status" value="1"/>
</dbReference>
<proteinExistence type="predicted"/>
<feature type="domain" description="X8" evidence="10">
    <location>
        <begin position="29"/>
        <end position="113"/>
    </location>
</feature>
<protein>
    <recommendedName>
        <fullName evidence="10">X8 domain-containing protein</fullName>
    </recommendedName>
</protein>
<dbReference type="FunFam" id="1.20.58.1040:FF:000001">
    <property type="entry name" value="Glucan endo-1,3-beta-glucosidase 4"/>
    <property type="match status" value="1"/>
</dbReference>
<keyword evidence="12" id="KW-1185">Reference proteome</keyword>
<evidence type="ECO:0000259" key="10">
    <source>
        <dbReference type="SMART" id="SM00768"/>
    </source>
</evidence>
<dbReference type="Pfam" id="PF07983">
    <property type="entry name" value="X8"/>
    <property type="match status" value="1"/>
</dbReference>
<dbReference type="PANTHER" id="PTHR31044:SF55">
    <property type="entry name" value="CARBOHYDRATE-BINDING X8 DOMAIN SUPERFAMILY PROTEIN"/>
    <property type="match status" value="1"/>
</dbReference>
<evidence type="ECO:0000313" key="11">
    <source>
        <dbReference type="EMBL" id="CAA7024230.1"/>
    </source>
</evidence>
<organism evidence="11 12">
    <name type="scientific">Microthlaspi erraticum</name>
    <dbReference type="NCBI Taxonomy" id="1685480"/>
    <lineage>
        <taxon>Eukaryota</taxon>
        <taxon>Viridiplantae</taxon>
        <taxon>Streptophyta</taxon>
        <taxon>Embryophyta</taxon>
        <taxon>Tracheophyta</taxon>
        <taxon>Spermatophyta</taxon>
        <taxon>Magnoliopsida</taxon>
        <taxon>eudicotyledons</taxon>
        <taxon>Gunneridae</taxon>
        <taxon>Pentapetalae</taxon>
        <taxon>rosids</taxon>
        <taxon>malvids</taxon>
        <taxon>Brassicales</taxon>
        <taxon>Brassicaceae</taxon>
        <taxon>Coluteocarpeae</taxon>
        <taxon>Microthlaspi</taxon>
    </lineage>
</organism>
<dbReference type="GO" id="GO:0098552">
    <property type="term" value="C:side of membrane"/>
    <property type="evidence" value="ECO:0007669"/>
    <property type="project" value="UniProtKB-KW"/>
</dbReference>
<evidence type="ECO:0000256" key="7">
    <source>
        <dbReference type="ARBA" id="ARBA00023180"/>
    </source>
</evidence>
<reference evidence="11" key="1">
    <citation type="submission" date="2020-01" db="EMBL/GenBank/DDBJ databases">
        <authorList>
            <person name="Mishra B."/>
        </authorList>
    </citation>
    <scope>NUCLEOTIDE SEQUENCE [LARGE SCALE GENOMIC DNA]</scope>
</reference>
<comment type="caution">
    <text evidence="11">The sequence shown here is derived from an EMBL/GenBank/DDBJ whole genome shotgun (WGS) entry which is preliminary data.</text>
</comment>
<keyword evidence="6" id="KW-1015">Disulfide bond</keyword>
<dbReference type="OrthoDB" id="2019109at2759"/>
<evidence type="ECO:0000256" key="2">
    <source>
        <dbReference type="ARBA" id="ARBA00022475"/>
    </source>
</evidence>
<keyword evidence="7" id="KW-0325">Glycoprotein</keyword>
<dbReference type="Proteomes" id="UP000467841">
    <property type="component" value="Unassembled WGS sequence"/>
</dbReference>
<dbReference type="InterPro" id="IPR044788">
    <property type="entry name" value="X8_dom_prot"/>
</dbReference>
<evidence type="ECO:0000256" key="1">
    <source>
        <dbReference type="ARBA" id="ARBA00004609"/>
    </source>
</evidence>
<keyword evidence="5" id="KW-0472">Membrane</keyword>
<keyword evidence="3" id="KW-0336">GPI-anchor</keyword>
<evidence type="ECO:0000256" key="3">
    <source>
        <dbReference type="ARBA" id="ARBA00022622"/>
    </source>
</evidence>
<evidence type="ECO:0000256" key="6">
    <source>
        <dbReference type="ARBA" id="ARBA00023157"/>
    </source>
</evidence>
<keyword evidence="2" id="KW-1003">Cell membrane</keyword>